<feature type="chain" id="PRO_5035303799" evidence="1">
    <location>
        <begin position="21"/>
        <end position="163"/>
    </location>
</feature>
<dbReference type="KEGG" id="ddz:DSYM_14170"/>
<accession>A0A809R1U7</accession>
<evidence type="ECO:0000313" key="3">
    <source>
        <dbReference type="Proteomes" id="UP000662914"/>
    </source>
</evidence>
<proteinExistence type="predicted"/>
<reference evidence="2" key="1">
    <citation type="journal article" name="DNA Res.">
        <title>The physiological potential of anammox bacteria as revealed by their core genome structure.</title>
        <authorList>
            <person name="Okubo T."/>
            <person name="Toyoda A."/>
            <person name="Fukuhara K."/>
            <person name="Uchiyama I."/>
            <person name="Harigaya Y."/>
            <person name="Kuroiwa M."/>
            <person name="Suzuki T."/>
            <person name="Murakami Y."/>
            <person name="Suwa Y."/>
            <person name="Takami H."/>
        </authorList>
    </citation>
    <scope>NUCLEOTIDE SEQUENCE</scope>
    <source>
        <strain evidence="2">317325-3</strain>
    </source>
</reference>
<evidence type="ECO:0000256" key="1">
    <source>
        <dbReference type="SAM" id="SignalP"/>
    </source>
</evidence>
<feature type="signal peptide" evidence="1">
    <location>
        <begin position="1"/>
        <end position="20"/>
    </location>
</feature>
<gene>
    <name evidence="2" type="ORF">DSYM_14170</name>
</gene>
<dbReference type="Proteomes" id="UP000662914">
    <property type="component" value="Chromosome"/>
</dbReference>
<organism evidence="2 3">
    <name type="scientific">Candidatus Desulfobacillus denitrificans</name>
    <dbReference type="NCBI Taxonomy" id="2608985"/>
    <lineage>
        <taxon>Bacteria</taxon>
        <taxon>Pseudomonadati</taxon>
        <taxon>Pseudomonadota</taxon>
        <taxon>Betaproteobacteria</taxon>
        <taxon>Candidatus Desulfobacillus</taxon>
    </lineage>
</organism>
<dbReference type="EMBL" id="AP021857">
    <property type="protein sequence ID" value="BBO20718.1"/>
    <property type="molecule type" value="Genomic_DNA"/>
</dbReference>
<dbReference type="AlphaFoldDB" id="A0A809R1U7"/>
<sequence>MKMKNTFAAVLLLLTFSVLAQTPERWDLPLDPRDWKLVAEKREGRLTERVYVAPGESEYFWNEKIVVGHQRLAFSTDDYMTGFLEYVDGNCRPYKMKPLEQSEAEVFVQWDGDCRITGPQFEYRRVLVAKDGVHVFAFAAKTNRLSEAKRQAWLEILRSARLK</sequence>
<keyword evidence="1" id="KW-0732">Signal</keyword>
<protein>
    <submittedName>
        <fullName evidence="2">Uncharacterized protein</fullName>
    </submittedName>
</protein>
<evidence type="ECO:0000313" key="2">
    <source>
        <dbReference type="EMBL" id="BBO20718.1"/>
    </source>
</evidence>
<name>A0A809R1U7_9PROT</name>